<keyword evidence="1" id="KW-0645">Protease</keyword>
<keyword evidence="3" id="KW-0720">Serine protease</keyword>
<reference evidence="6 7" key="1">
    <citation type="journal article" date="2024" name="Environ. Microbiol.">
        <title>Novel evolutionary insights on the interactions of the Holosporales (Alphaproteobacteria) with eukaryotic hosts from comparative genomics.</title>
        <authorList>
            <person name="Giovannini M."/>
            <person name="Petroni G."/>
            <person name="Castelli M."/>
        </authorList>
    </citation>
    <scope>NUCLEOTIDE SEQUENCE [LARGE SCALE GENOMIC DNA]</scope>
    <source>
        <strain evidence="6 7">US_Bl 15I1</strain>
    </source>
</reference>
<gene>
    <name evidence="6" type="ORF">Bealeia1_00078</name>
</gene>
<dbReference type="InterPro" id="IPR036852">
    <property type="entry name" value="Peptidase_S8/S53_dom_sf"/>
</dbReference>
<evidence type="ECO:0000313" key="7">
    <source>
        <dbReference type="Proteomes" id="UP001330434"/>
    </source>
</evidence>
<evidence type="ECO:0000313" key="6">
    <source>
        <dbReference type="EMBL" id="WVX65912.1"/>
    </source>
</evidence>
<keyword evidence="7" id="KW-1185">Reference proteome</keyword>
<accession>A0ABZ2C392</accession>
<dbReference type="InterPro" id="IPR023828">
    <property type="entry name" value="Peptidase_S8_Ser-AS"/>
</dbReference>
<comment type="caution">
    <text evidence="4">Lacks conserved residue(s) required for the propagation of feature annotation.</text>
</comment>
<evidence type="ECO:0000259" key="5">
    <source>
        <dbReference type="Pfam" id="PF00082"/>
    </source>
</evidence>
<feature type="domain" description="Peptidase S8/S53" evidence="5">
    <location>
        <begin position="15"/>
        <end position="126"/>
    </location>
</feature>
<name>A0ABZ2C392_9PROT</name>
<evidence type="ECO:0000256" key="2">
    <source>
        <dbReference type="ARBA" id="ARBA00022801"/>
    </source>
</evidence>
<organism evidence="6 7">
    <name type="scientific">Candidatus Bealeia paramacronuclearis</name>
    <dbReference type="NCBI Taxonomy" id="1921001"/>
    <lineage>
        <taxon>Bacteria</taxon>
        <taxon>Pseudomonadati</taxon>
        <taxon>Pseudomonadota</taxon>
        <taxon>Alphaproteobacteria</taxon>
        <taxon>Holosporales</taxon>
        <taxon>Holosporaceae</taxon>
        <taxon>Candidatus Bealeia</taxon>
    </lineage>
</organism>
<proteinExistence type="inferred from homology"/>
<protein>
    <submittedName>
        <fullName evidence="6">S8 family serine peptidase</fullName>
    </submittedName>
</protein>
<dbReference type="Pfam" id="PF00082">
    <property type="entry name" value="Peptidase_S8"/>
    <property type="match status" value="1"/>
</dbReference>
<dbReference type="Gene3D" id="3.40.50.200">
    <property type="entry name" value="Peptidase S8/S53 domain"/>
    <property type="match status" value="1"/>
</dbReference>
<dbReference type="InterPro" id="IPR000209">
    <property type="entry name" value="Peptidase_S8/S53_dom"/>
</dbReference>
<comment type="similarity">
    <text evidence="4">Belongs to the peptidase S8 family.</text>
</comment>
<dbReference type="SUPFAM" id="SSF52743">
    <property type="entry name" value="Subtilisin-like"/>
    <property type="match status" value="1"/>
</dbReference>
<evidence type="ECO:0000256" key="4">
    <source>
        <dbReference type="PROSITE-ProRule" id="PRU01240"/>
    </source>
</evidence>
<evidence type="ECO:0000256" key="3">
    <source>
        <dbReference type="ARBA" id="ARBA00022825"/>
    </source>
</evidence>
<sequence length="143" mass="15621">MTQNGYLYDLITLAHSPEMAGRMILVGSIGDKKEPEKLSTFSNYPGFFRSSTNLPYFITAPGFEISSLAPDNQTENLSGTSMAAPFVAGALALMKEKYPDLPPEDLVAMLLKSARKMALGTKEALNPYYYGAGILDLRMILSE</sequence>
<evidence type="ECO:0000256" key="1">
    <source>
        <dbReference type="ARBA" id="ARBA00022670"/>
    </source>
</evidence>
<dbReference type="PROSITE" id="PS00138">
    <property type="entry name" value="SUBTILASE_SER"/>
    <property type="match status" value="1"/>
</dbReference>
<dbReference type="Proteomes" id="UP001330434">
    <property type="component" value="Chromosome"/>
</dbReference>
<keyword evidence="2" id="KW-0378">Hydrolase</keyword>
<dbReference type="EMBL" id="CP133270">
    <property type="protein sequence ID" value="WVX65912.1"/>
    <property type="molecule type" value="Genomic_DNA"/>
</dbReference>
<dbReference type="PROSITE" id="PS51892">
    <property type="entry name" value="SUBTILASE"/>
    <property type="match status" value="1"/>
</dbReference>